<name>A0ABW8VS88_9BACI</name>
<evidence type="ECO:0000259" key="12">
    <source>
        <dbReference type="Pfam" id="PF00082"/>
    </source>
</evidence>
<evidence type="ECO:0000256" key="5">
    <source>
        <dbReference type="ARBA" id="ARBA00022670"/>
    </source>
</evidence>
<dbReference type="PROSITE" id="PS00137">
    <property type="entry name" value="SUBTILASE_HIS"/>
    <property type="match status" value="1"/>
</dbReference>
<keyword evidence="6" id="KW-0479">Metal-binding</keyword>
<dbReference type="Pfam" id="PF22148">
    <property type="entry name" value="Fervidolysin_NPro-like"/>
    <property type="match status" value="1"/>
</dbReference>
<evidence type="ECO:0000256" key="4">
    <source>
        <dbReference type="ARBA" id="ARBA00022525"/>
    </source>
</evidence>
<protein>
    <submittedName>
        <fullName evidence="14">S8 family peptidase</fullName>
    </submittedName>
</protein>
<feature type="domain" description="Fervidolysin-like N-terminal prodomain" evidence="13">
    <location>
        <begin position="57"/>
        <end position="127"/>
    </location>
</feature>
<evidence type="ECO:0000256" key="10">
    <source>
        <dbReference type="PROSITE-ProRule" id="PRU01240"/>
    </source>
</evidence>
<reference evidence="14 15" key="1">
    <citation type="submission" date="2024-12" db="EMBL/GenBank/DDBJ databases">
        <authorList>
            <person name="Li X."/>
            <person name="Zhang D."/>
        </authorList>
    </citation>
    <scope>NUCLEOTIDE SEQUENCE [LARGE SCALE GENOMIC DNA]</scope>
    <source>
        <strain evidence="14 15">JCM19602</strain>
    </source>
</reference>
<evidence type="ECO:0000259" key="13">
    <source>
        <dbReference type="Pfam" id="PF22148"/>
    </source>
</evidence>
<evidence type="ECO:0000256" key="1">
    <source>
        <dbReference type="ARBA" id="ARBA00001913"/>
    </source>
</evidence>
<organism evidence="14 15">
    <name type="scientific">Rossellomorea oryzaecorticis</name>
    <dbReference type="NCBI Taxonomy" id="1396505"/>
    <lineage>
        <taxon>Bacteria</taxon>
        <taxon>Bacillati</taxon>
        <taxon>Bacillota</taxon>
        <taxon>Bacilli</taxon>
        <taxon>Bacillales</taxon>
        <taxon>Bacillaceae</taxon>
        <taxon>Rossellomorea</taxon>
    </lineage>
</organism>
<keyword evidence="4" id="KW-0964">Secreted</keyword>
<comment type="cofactor">
    <cofactor evidence="1">
        <name>Ca(2+)</name>
        <dbReference type="ChEBI" id="CHEBI:29108"/>
    </cofactor>
</comment>
<evidence type="ECO:0000256" key="3">
    <source>
        <dbReference type="ARBA" id="ARBA00011073"/>
    </source>
</evidence>
<dbReference type="Gene3D" id="3.40.50.200">
    <property type="entry name" value="Peptidase S8/S53 domain"/>
    <property type="match status" value="1"/>
</dbReference>
<dbReference type="PANTHER" id="PTHR43806:SF11">
    <property type="entry name" value="CEREVISIN-RELATED"/>
    <property type="match status" value="1"/>
</dbReference>
<dbReference type="InterPro" id="IPR022398">
    <property type="entry name" value="Peptidase_S8_His-AS"/>
</dbReference>
<dbReference type="SUPFAM" id="SSF52743">
    <property type="entry name" value="Subtilisin-like"/>
    <property type="match status" value="1"/>
</dbReference>
<dbReference type="PROSITE" id="PS00136">
    <property type="entry name" value="SUBTILASE_ASP"/>
    <property type="match status" value="1"/>
</dbReference>
<dbReference type="CDD" id="cd07477">
    <property type="entry name" value="Peptidases_S8_Subtilisin_subset"/>
    <property type="match status" value="1"/>
</dbReference>
<evidence type="ECO:0000313" key="14">
    <source>
        <dbReference type="EMBL" id="MFL8936309.1"/>
    </source>
</evidence>
<feature type="active site" description="Charge relay system" evidence="10">
    <location>
        <position position="203"/>
    </location>
</feature>
<comment type="similarity">
    <text evidence="3 10 11">Belongs to the peptidase S8 family.</text>
</comment>
<dbReference type="PROSITE" id="PS00138">
    <property type="entry name" value="SUBTILASE_SER"/>
    <property type="match status" value="1"/>
</dbReference>
<evidence type="ECO:0000256" key="9">
    <source>
        <dbReference type="ARBA" id="ARBA00022837"/>
    </source>
</evidence>
<evidence type="ECO:0000313" key="15">
    <source>
        <dbReference type="Proteomes" id="UP001628668"/>
    </source>
</evidence>
<gene>
    <name evidence="14" type="ORF">ACKA06_05850</name>
</gene>
<dbReference type="InterPro" id="IPR000209">
    <property type="entry name" value="Peptidase_S8/S53_dom"/>
</dbReference>
<evidence type="ECO:0000256" key="6">
    <source>
        <dbReference type="ARBA" id="ARBA00022723"/>
    </source>
</evidence>
<dbReference type="InterPro" id="IPR023827">
    <property type="entry name" value="Peptidase_S8_Asp-AS"/>
</dbReference>
<proteinExistence type="inferred from homology"/>
<dbReference type="Proteomes" id="UP001628668">
    <property type="component" value="Unassembled WGS sequence"/>
</dbReference>
<dbReference type="InterPro" id="IPR054399">
    <property type="entry name" value="Fervidolysin-like_N_prodom"/>
</dbReference>
<comment type="caution">
    <text evidence="14">The sequence shown here is derived from an EMBL/GenBank/DDBJ whole genome shotgun (WGS) entry which is preliminary data.</text>
</comment>
<dbReference type="PRINTS" id="PR00723">
    <property type="entry name" value="SUBTILISIN"/>
</dbReference>
<comment type="subcellular location">
    <subcellularLocation>
        <location evidence="2">Secreted</location>
    </subcellularLocation>
</comment>
<feature type="active site" description="Charge relay system" evidence="10">
    <location>
        <position position="361"/>
    </location>
</feature>
<keyword evidence="5 10" id="KW-0645">Protease</keyword>
<dbReference type="InterPro" id="IPR050131">
    <property type="entry name" value="Peptidase_S8_subtilisin-like"/>
</dbReference>
<dbReference type="PROSITE" id="PS51892">
    <property type="entry name" value="SUBTILASE"/>
    <property type="match status" value="1"/>
</dbReference>
<keyword evidence="9" id="KW-0106">Calcium</keyword>
<keyword evidence="15" id="KW-1185">Reference proteome</keyword>
<dbReference type="EMBL" id="JBJOSA010000003">
    <property type="protein sequence ID" value="MFL8936309.1"/>
    <property type="molecule type" value="Genomic_DNA"/>
</dbReference>
<sequence length="1173" mass="130359">MKSNFKKGFISGVAMTILLGSATLNPSYAMSTKDPLLRAGDLKYKLGIAKNEVKVSQVSKGEQEKFSKDQLIIHYRKPLSSAKHKKAGGKLTKRLSSLSYDVVTVNSPEQLEKAAKKYADMPEVESVTKSALVQRMAADYKASSMYHLHSLNVEKAQRLAGKHKVRVGIIDSGIEVNHPDLKNKVIVNKNAMNPLKKGQPDVHGTHVAGIIAANKGNGVGGFGIAPNSDIVSIDVFNRSMFVTDYTVAEGILEAIRQKVKVINMSLGTFYPSPIIKDAVKKATDAGIIVIASAGNDGSAMLNYPASFEHVISVGATNDKKELSDFSTFGKSVDVVAPGEQIYSTVFDFDKESSFAKLSGTSMSAPVVTGIVSLLLSKYPDLSPYEAEYIIKHTAKDLGEKGYDLTYGYGLIDPEKVLTFSRKDIPPNPSLSPQLKLKKAIHLKSVQKEEAKGAFSKPAETHYYKVDMKEGEFLQVNLKGPDLYDYKYNLSFFNKGNNVPDSQKEINYSTARNAEASLFRAESDGTLLIEVKDANGQYDSKGKSSYILQTQRAISLPEDMNTIETPVVLGRIPASTKVKNYFTEENMSAFEPEEDPKETEGSYYEGIEEQIERAGDSDYYTFSVPEDPSSYSEVIHVSVSAVAGMDESVSLYMNVSDEEEEEYLEMVDSYDGKGTSESEEAAFEVVPGQEYVLEVSNKAFTDEDFYLFEEELPIENNRSYSSVEPYSVSIKTTELPSDEDQYPRMDLDWENLNTDEVSESIQELTRKADEKMEGYEEETWEESLFDLVESISLPYKEGSSTEGHFQYSGDEDWYSFSPKHDGIYKLDTTNGNSHVIPAIEMYVYKEEINDLDMIFTNGIGDYLPSSPRNTDSYVGVKKGSTYFVRASDSQYRPSEKPYRFSLTSLVKNTNDAFESNESFDTAKKITTKEIQANFSSSADLDAYYFKPEKEGVYGVTITPSALPDKYKDLPKEVVKPIDPVVAVIEDSNGNGMLDTEEEGNLTFLDYGFAGDEERGAFRGKKGKGYFVAAQNYNLFDVSVVPYKLSIKEAPKKDEDAGSILKNKIPTKPIALRNSNGVSYEAGYMNMTGSKSDTDYYRFNQGKTGQRMFRLTLPSDLDGILSVYDSKGKLMGRADYYGKGDIEFLQLNLKKGAYYVKVEEMNGDASVSPYKLHVY</sequence>
<evidence type="ECO:0000256" key="2">
    <source>
        <dbReference type="ARBA" id="ARBA00004613"/>
    </source>
</evidence>
<dbReference type="PANTHER" id="PTHR43806">
    <property type="entry name" value="PEPTIDASE S8"/>
    <property type="match status" value="1"/>
</dbReference>
<accession>A0ABW8VS88</accession>
<dbReference type="InterPro" id="IPR023828">
    <property type="entry name" value="Peptidase_S8_Ser-AS"/>
</dbReference>
<dbReference type="InterPro" id="IPR015500">
    <property type="entry name" value="Peptidase_S8_subtilisin-rel"/>
</dbReference>
<dbReference type="Pfam" id="PF00082">
    <property type="entry name" value="Peptidase_S8"/>
    <property type="match status" value="1"/>
</dbReference>
<feature type="active site" description="Charge relay system" evidence="10">
    <location>
        <position position="171"/>
    </location>
</feature>
<dbReference type="InterPro" id="IPR036852">
    <property type="entry name" value="Peptidase_S8/S53_dom_sf"/>
</dbReference>
<evidence type="ECO:0000256" key="11">
    <source>
        <dbReference type="RuleBase" id="RU003355"/>
    </source>
</evidence>
<keyword evidence="8 10" id="KW-0720">Serine protease</keyword>
<dbReference type="InterPro" id="IPR034202">
    <property type="entry name" value="Subtilisin_Carlsberg-like"/>
</dbReference>
<dbReference type="Gene3D" id="2.60.120.380">
    <property type="match status" value="4"/>
</dbReference>
<evidence type="ECO:0000256" key="8">
    <source>
        <dbReference type="ARBA" id="ARBA00022825"/>
    </source>
</evidence>
<keyword evidence="7 10" id="KW-0378">Hydrolase</keyword>
<evidence type="ECO:0000256" key="7">
    <source>
        <dbReference type="ARBA" id="ARBA00022801"/>
    </source>
</evidence>
<dbReference type="RefSeq" id="WP_411159240.1">
    <property type="nucleotide sequence ID" value="NZ_JBJOSA010000003.1"/>
</dbReference>
<feature type="domain" description="Peptidase S8/S53" evidence="12">
    <location>
        <begin position="163"/>
        <end position="409"/>
    </location>
</feature>